<dbReference type="Proteomes" id="UP000228754">
    <property type="component" value="Unassembled WGS sequence"/>
</dbReference>
<accession>A0A2A5IVS8</accession>
<dbReference type="GO" id="GO:0003676">
    <property type="term" value="F:nucleic acid binding"/>
    <property type="evidence" value="ECO:0007669"/>
    <property type="project" value="InterPro"/>
</dbReference>
<protein>
    <recommendedName>
        <fullName evidence="3">TnsA endonuclease N-terminal domain-containing protein</fullName>
    </recommendedName>
</protein>
<organism evidence="1 2">
    <name type="scientific">Bacillus pumilus</name>
    <name type="common">Bacillus mesentericus</name>
    <dbReference type="NCBI Taxonomy" id="1408"/>
    <lineage>
        <taxon>Bacteria</taxon>
        <taxon>Bacillati</taxon>
        <taxon>Bacillota</taxon>
        <taxon>Bacilli</taxon>
        <taxon>Bacillales</taxon>
        <taxon>Bacillaceae</taxon>
        <taxon>Bacillus</taxon>
    </lineage>
</organism>
<evidence type="ECO:0000313" key="1">
    <source>
        <dbReference type="EMBL" id="PCK21343.1"/>
    </source>
</evidence>
<dbReference type="Gene3D" id="3.40.1350.10">
    <property type="match status" value="1"/>
</dbReference>
<gene>
    <name evidence="1" type="ORF">CEY02_08735</name>
</gene>
<dbReference type="OrthoDB" id="1778922at2"/>
<reference evidence="1 2" key="1">
    <citation type="submission" date="2017-06" db="EMBL/GenBank/DDBJ databases">
        <title>Draft Genome Sequence of Bacillus sp Strain 36R Isolated from saline sediment at Atanasia, Sonora, Mexico.</title>
        <authorList>
            <person name="Sanchez Diaz R."/>
            <person name="Quiroz Macias M.E."/>
            <person name="Ibarra Gamez J.C."/>
            <person name="Enciso Ibarra J."/>
            <person name="Gomez Gil B."/>
            <person name="Galaviz Silva L."/>
        </authorList>
    </citation>
    <scope>NUCLEOTIDE SEQUENCE [LARGE SCALE GENOMIC DNA]</scope>
    <source>
        <strain evidence="1 2">36R_ATNSAL</strain>
    </source>
</reference>
<comment type="caution">
    <text evidence="1">The sequence shown here is derived from an EMBL/GenBank/DDBJ whole genome shotgun (WGS) entry which is preliminary data.</text>
</comment>
<dbReference type="InterPro" id="IPR011856">
    <property type="entry name" value="tRNA_endonuc-like_dom_sf"/>
</dbReference>
<proteinExistence type="predicted"/>
<sequence length="210" mass="25136">MYSPINIKRSSKFGNNYWEAYSPKLKRNVRLFSDLEYDFWVLVETDPKIFTFCERPFEVKYFNKNNKVLKTFFNMWVKWRNGHEEFIVVKYSTNVTSTNIKILEQWCQEHKKNFAIRSEINIRGNTVLLENMKLLLPYLSNRSHPIDTDLYVIKQEIQRNKHSVGYLEDRLSIGSSRIKEAIFHLYSKGIIDANLHCIPFGRNLEVWINE</sequence>
<dbReference type="EMBL" id="NKHG01000062">
    <property type="protein sequence ID" value="PCK21343.1"/>
    <property type="molecule type" value="Genomic_DNA"/>
</dbReference>
<name>A0A2A5IVS8_BACPU</name>
<dbReference type="AlphaFoldDB" id="A0A2A5IVS8"/>
<evidence type="ECO:0000313" key="2">
    <source>
        <dbReference type="Proteomes" id="UP000228754"/>
    </source>
</evidence>
<evidence type="ECO:0008006" key="3">
    <source>
        <dbReference type="Google" id="ProtNLM"/>
    </source>
</evidence>